<dbReference type="AlphaFoldDB" id="A0A0V0TI84"/>
<sequence>MPRLEAELAESIGVAIFRCFWGLAYLKFDHSESSFEFLSPDQSFSASQLHSSTASPDVVCMTFDRLFQLLTVSDRPELSLKPAPDCEYVSREIPCEMILKEKFLFQVGQQGFACGQALLKWILLSSVRHHTWLVISSTKAQLSERPQKAPPADKKILCLSNLHNSRRQLGNDSKRLGIRSSWLKTLDASVRHLQAVRTWRAPHRGPYAFSLRVYATERPPYTEQLPTEAATLTSYHKRHSLPLTIFECRPDITPHCRIATIHPPCHEVSPFKPLLFSPVLVLMVNRFEQ</sequence>
<accession>A0A0V0TI84</accession>
<proteinExistence type="predicted"/>
<organism evidence="1 2">
    <name type="scientific">Trichinella murrelli</name>
    <dbReference type="NCBI Taxonomy" id="144512"/>
    <lineage>
        <taxon>Eukaryota</taxon>
        <taxon>Metazoa</taxon>
        <taxon>Ecdysozoa</taxon>
        <taxon>Nematoda</taxon>
        <taxon>Enoplea</taxon>
        <taxon>Dorylaimia</taxon>
        <taxon>Trichinellida</taxon>
        <taxon>Trichinellidae</taxon>
        <taxon>Trichinella</taxon>
    </lineage>
</organism>
<dbReference type="Proteomes" id="UP000055048">
    <property type="component" value="Unassembled WGS sequence"/>
</dbReference>
<protein>
    <submittedName>
        <fullName evidence="1">Uncharacterized protein</fullName>
    </submittedName>
</protein>
<gene>
    <name evidence="1" type="ORF">T05_10663</name>
</gene>
<keyword evidence="2" id="KW-1185">Reference proteome</keyword>
<name>A0A0V0TI84_9BILA</name>
<evidence type="ECO:0000313" key="2">
    <source>
        <dbReference type="Proteomes" id="UP000055048"/>
    </source>
</evidence>
<reference evidence="1 2" key="1">
    <citation type="submission" date="2015-01" db="EMBL/GenBank/DDBJ databases">
        <title>Evolution of Trichinella species and genotypes.</title>
        <authorList>
            <person name="Korhonen P.K."/>
            <person name="Edoardo P."/>
            <person name="Giuseppe L.R."/>
            <person name="Gasser R.B."/>
        </authorList>
    </citation>
    <scope>NUCLEOTIDE SEQUENCE [LARGE SCALE GENOMIC DNA]</scope>
    <source>
        <strain evidence="1">ISS417</strain>
    </source>
</reference>
<comment type="caution">
    <text evidence="1">The sequence shown here is derived from an EMBL/GenBank/DDBJ whole genome shotgun (WGS) entry which is preliminary data.</text>
</comment>
<evidence type="ECO:0000313" key="1">
    <source>
        <dbReference type="EMBL" id="KRX38624.1"/>
    </source>
</evidence>
<dbReference type="EMBL" id="JYDJ01000260">
    <property type="protein sequence ID" value="KRX38624.1"/>
    <property type="molecule type" value="Genomic_DNA"/>
</dbReference>